<keyword evidence="3" id="KW-0472">Membrane</keyword>
<evidence type="ECO:0008006" key="6">
    <source>
        <dbReference type="Google" id="ProtNLM"/>
    </source>
</evidence>
<comment type="caution">
    <text evidence="4">The sequence shown here is derived from an EMBL/GenBank/DDBJ whole genome shotgun (WGS) entry which is preliminary data.</text>
</comment>
<organism evidence="4 5">
    <name type="scientific">Actinomadura vinacea</name>
    <dbReference type="NCBI Taxonomy" id="115336"/>
    <lineage>
        <taxon>Bacteria</taxon>
        <taxon>Bacillati</taxon>
        <taxon>Actinomycetota</taxon>
        <taxon>Actinomycetes</taxon>
        <taxon>Streptosporangiales</taxon>
        <taxon>Thermomonosporaceae</taxon>
        <taxon>Actinomadura</taxon>
    </lineage>
</organism>
<feature type="region of interest" description="Disordered" evidence="2">
    <location>
        <begin position="327"/>
        <end position="363"/>
    </location>
</feature>
<dbReference type="Proteomes" id="UP001501231">
    <property type="component" value="Unassembled WGS sequence"/>
</dbReference>
<evidence type="ECO:0000256" key="1">
    <source>
        <dbReference type="SAM" id="Coils"/>
    </source>
</evidence>
<dbReference type="RefSeq" id="WP_344590447.1">
    <property type="nucleotide sequence ID" value="NZ_BAAARW010000012.1"/>
</dbReference>
<keyword evidence="5" id="KW-1185">Reference proteome</keyword>
<keyword evidence="1" id="KW-0175">Coiled coil</keyword>
<evidence type="ECO:0000313" key="4">
    <source>
        <dbReference type="EMBL" id="GAA2423368.1"/>
    </source>
</evidence>
<feature type="coiled-coil region" evidence="1">
    <location>
        <begin position="142"/>
        <end position="169"/>
    </location>
</feature>
<proteinExistence type="predicted"/>
<feature type="transmembrane region" description="Helical" evidence="3">
    <location>
        <begin position="226"/>
        <end position="248"/>
    </location>
</feature>
<keyword evidence="3" id="KW-0812">Transmembrane</keyword>
<accession>A0ABN3J6G7</accession>
<evidence type="ECO:0000256" key="3">
    <source>
        <dbReference type="SAM" id="Phobius"/>
    </source>
</evidence>
<dbReference type="EMBL" id="BAAARW010000012">
    <property type="protein sequence ID" value="GAA2423368.1"/>
    <property type="molecule type" value="Genomic_DNA"/>
</dbReference>
<evidence type="ECO:0000313" key="5">
    <source>
        <dbReference type="Proteomes" id="UP001501231"/>
    </source>
</evidence>
<sequence>MEIDEVAARVVRSYWKLLLAMTVLPLVLVGLVMSGQEPPHAATSRLQASSKATDAAAGDAGVSIVVSQVKAFATGRTLLDRVLRGQRIGRDPVKLAKKVTVAGLGTSTVVELTVEDPDPAVARRLTDAIGAAVVAEINESNQGSISRQLAAIEKRIRDLEKELGPLSRRAGAVPVPDIGAANERERVAAELSDLRTGRSELRTELSTAGTASVVQPAVLAERTDPVVMMAAIAGLVGLIGGILVAVVIEMFRPTIPGPGRVARRLGVPLLGRADGGDAELADLGRRVRLAARRAGVDRIALVGAQGPLPAELVSRIVSAVYGDGGGVVQASAAEPPPDEPDESGPSVNSNGPSSGAGGGSSVVRAGAKGTGTAVIAKKAGEVAAPGGAAPRPGAKRSACQAHAFEDIDPGADDEAGVVAVAGPVTTLSGLQSVRDLVAASGWPLLGVVATTRKIKG</sequence>
<dbReference type="InterPro" id="IPR050445">
    <property type="entry name" value="Bact_polysacc_biosynth/exp"/>
</dbReference>
<dbReference type="PANTHER" id="PTHR32309">
    <property type="entry name" value="TYROSINE-PROTEIN KINASE"/>
    <property type="match status" value="1"/>
</dbReference>
<reference evidence="4 5" key="1">
    <citation type="journal article" date="2019" name="Int. J. Syst. Evol. Microbiol.">
        <title>The Global Catalogue of Microorganisms (GCM) 10K type strain sequencing project: providing services to taxonomists for standard genome sequencing and annotation.</title>
        <authorList>
            <consortium name="The Broad Institute Genomics Platform"/>
            <consortium name="The Broad Institute Genome Sequencing Center for Infectious Disease"/>
            <person name="Wu L."/>
            <person name="Ma J."/>
        </authorList>
    </citation>
    <scope>NUCLEOTIDE SEQUENCE [LARGE SCALE GENOMIC DNA]</scope>
    <source>
        <strain evidence="4 5">JCM 3325</strain>
    </source>
</reference>
<name>A0ABN3J6G7_9ACTN</name>
<gene>
    <name evidence="4" type="ORF">GCM10010191_39170</name>
</gene>
<feature type="compositionally biased region" description="Low complexity" evidence="2">
    <location>
        <begin position="343"/>
        <end position="353"/>
    </location>
</feature>
<dbReference type="PANTHER" id="PTHR32309:SF31">
    <property type="entry name" value="CAPSULAR EXOPOLYSACCHARIDE FAMILY"/>
    <property type="match status" value="1"/>
</dbReference>
<evidence type="ECO:0000256" key="2">
    <source>
        <dbReference type="SAM" id="MobiDB-lite"/>
    </source>
</evidence>
<protein>
    <recommendedName>
        <fullName evidence="6">Polysaccharide chain length determinant N-terminal domain-containing protein</fullName>
    </recommendedName>
</protein>
<keyword evidence="3" id="KW-1133">Transmembrane helix</keyword>